<dbReference type="GO" id="GO:0085020">
    <property type="term" value="P:protein K6-linked ubiquitination"/>
    <property type="evidence" value="ECO:0007669"/>
    <property type="project" value="TreeGrafter"/>
</dbReference>
<dbReference type="OMA" id="SKWSRIM"/>
<keyword evidence="2 3" id="KW-0040">ANK repeat</keyword>
<dbReference type="SMART" id="SM00248">
    <property type="entry name" value="ANK"/>
    <property type="match status" value="2"/>
</dbReference>
<accession>G0U2P4</accession>
<dbReference type="PANTHER" id="PTHR24171">
    <property type="entry name" value="ANKYRIN REPEAT DOMAIN-CONTAINING PROTEIN 39-RELATED"/>
    <property type="match status" value="1"/>
</dbReference>
<reference evidence="5" key="1">
    <citation type="journal article" date="2012" name="Proc. Natl. Acad. Sci. U.S.A.">
        <title>Antigenic diversity is generated by distinct evolutionary mechanisms in African trypanosome species.</title>
        <authorList>
            <person name="Jackson A.P."/>
            <person name="Berry A."/>
            <person name="Aslett M."/>
            <person name="Allison H.C."/>
            <person name="Burton P."/>
            <person name="Vavrova-Anderson J."/>
            <person name="Brown R."/>
            <person name="Browne H."/>
            <person name="Corton N."/>
            <person name="Hauser H."/>
            <person name="Gamble J."/>
            <person name="Gilderthorp R."/>
            <person name="Marcello L."/>
            <person name="McQuillan J."/>
            <person name="Otto T.D."/>
            <person name="Quail M.A."/>
            <person name="Sanders M.J."/>
            <person name="van Tonder A."/>
            <person name="Ginger M.L."/>
            <person name="Field M.C."/>
            <person name="Barry J.D."/>
            <person name="Hertz-Fowler C."/>
            <person name="Berriman M."/>
        </authorList>
    </citation>
    <scope>NUCLEOTIDE SEQUENCE</scope>
    <source>
        <strain evidence="5">Y486</strain>
    </source>
</reference>
<dbReference type="Gene3D" id="3.40.50.300">
    <property type="entry name" value="P-loop containing nucleotide triphosphate hydrolases"/>
    <property type="match status" value="1"/>
</dbReference>
<feature type="repeat" description="ANK" evidence="3">
    <location>
        <begin position="256"/>
        <end position="288"/>
    </location>
</feature>
<dbReference type="PROSITE" id="PS50088">
    <property type="entry name" value="ANK_REPEAT"/>
    <property type="match status" value="1"/>
</dbReference>
<gene>
    <name evidence="5" type="ORF">TVY486_0903680</name>
</gene>
<dbReference type="AlphaFoldDB" id="G0U2P4"/>
<dbReference type="VEuPathDB" id="TriTrypDB:TvY486_0903680"/>
<dbReference type="Pfam" id="PF12796">
    <property type="entry name" value="Ank_2"/>
    <property type="match status" value="1"/>
</dbReference>
<evidence type="ECO:0000256" key="2">
    <source>
        <dbReference type="ARBA" id="ARBA00023043"/>
    </source>
</evidence>
<evidence type="ECO:0000256" key="3">
    <source>
        <dbReference type="PROSITE-ProRule" id="PRU00023"/>
    </source>
</evidence>
<name>G0U2P4_TRYVY</name>
<feature type="region of interest" description="Disordered" evidence="4">
    <location>
        <begin position="174"/>
        <end position="194"/>
    </location>
</feature>
<evidence type="ECO:0000256" key="1">
    <source>
        <dbReference type="ARBA" id="ARBA00022737"/>
    </source>
</evidence>
<dbReference type="InterPro" id="IPR036770">
    <property type="entry name" value="Ankyrin_rpt-contain_sf"/>
</dbReference>
<dbReference type="InterPro" id="IPR002110">
    <property type="entry name" value="Ankyrin_rpt"/>
</dbReference>
<dbReference type="InterPro" id="IPR027417">
    <property type="entry name" value="P-loop_NTPase"/>
</dbReference>
<protein>
    <submittedName>
        <fullName evidence="5">Uncharacterized protein</fullName>
    </submittedName>
</protein>
<keyword evidence="1" id="KW-0677">Repeat</keyword>
<dbReference type="Gene3D" id="1.25.40.20">
    <property type="entry name" value="Ankyrin repeat-containing domain"/>
    <property type="match status" value="1"/>
</dbReference>
<dbReference type="EMBL" id="HE573025">
    <property type="protein sequence ID" value="CCC50547.1"/>
    <property type="molecule type" value="Genomic_DNA"/>
</dbReference>
<dbReference type="SUPFAM" id="SSF48403">
    <property type="entry name" value="Ankyrin repeat"/>
    <property type="match status" value="1"/>
</dbReference>
<organism evidence="5">
    <name type="scientific">Trypanosoma vivax (strain Y486)</name>
    <dbReference type="NCBI Taxonomy" id="1055687"/>
    <lineage>
        <taxon>Eukaryota</taxon>
        <taxon>Discoba</taxon>
        <taxon>Euglenozoa</taxon>
        <taxon>Kinetoplastea</taxon>
        <taxon>Metakinetoplastina</taxon>
        <taxon>Trypanosomatida</taxon>
        <taxon>Trypanosomatidae</taxon>
        <taxon>Trypanosoma</taxon>
        <taxon>Duttonella</taxon>
    </lineage>
</organism>
<evidence type="ECO:0000256" key="4">
    <source>
        <dbReference type="SAM" id="MobiDB-lite"/>
    </source>
</evidence>
<dbReference type="GO" id="GO:0004842">
    <property type="term" value="F:ubiquitin-protein transferase activity"/>
    <property type="evidence" value="ECO:0007669"/>
    <property type="project" value="TreeGrafter"/>
</dbReference>
<dbReference type="PANTHER" id="PTHR24171:SF8">
    <property type="entry name" value="BRCA1-ASSOCIATED RING DOMAIN PROTEIN 1"/>
    <property type="match status" value="1"/>
</dbReference>
<proteinExistence type="predicted"/>
<sequence>MAHGGKVEVPPNFVPLDHVQRAMKNADCRTPVIFFLKDGDPYMSLCKIANETQSAVWLFDASNKHDSENMLGYIEIGTNNGDWVLITNCGSVGQHLFRDIALMIFCLRPEPRKHPRREFFRCVFCVEREFCIDDSVGVPFPPLILKNSIVARVVDNASKWSIRLPSESTIREVEDMKRERRRQEGRDSDDETDLDEDELLSGKWFHRAVELNKAVDEAPLTLAQEEMRMALDAEDLPTIKRLIESGEIDIEREIKVGMTPLQYACSVEKAKSVACLLECGANPNKPRRSDGRPPLFMALDDISIVESLVAHGADLFAKYEGYRVDSHPDTLPEVSKMVKKLREEM</sequence>
<feature type="compositionally biased region" description="Basic and acidic residues" evidence="4">
    <location>
        <begin position="174"/>
        <end position="186"/>
    </location>
</feature>
<evidence type="ECO:0000313" key="5">
    <source>
        <dbReference type="EMBL" id="CCC50547.1"/>
    </source>
</evidence>